<evidence type="ECO:0000259" key="1">
    <source>
        <dbReference type="PROSITE" id="PS50995"/>
    </source>
</evidence>
<dbReference type="PANTHER" id="PTHR33164">
    <property type="entry name" value="TRANSCRIPTIONAL REGULATOR, MARR FAMILY"/>
    <property type="match status" value="1"/>
</dbReference>
<dbReference type="InterPro" id="IPR000835">
    <property type="entry name" value="HTH_MarR-typ"/>
</dbReference>
<dbReference type="Proteomes" id="UP000824073">
    <property type="component" value="Unassembled WGS sequence"/>
</dbReference>
<protein>
    <submittedName>
        <fullName evidence="2">Winged helix-turn-helix transcriptional regulator</fullName>
    </submittedName>
</protein>
<dbReference type="Pfam" id="PF12802">
    <property type="entry name" value="MarR_2"/>
    <property type="match status" value="1"/>
</dbReference>
<reference evidence="2" key="2">
    <citation type="journal article" date="2021" name="PeerJ">
        <title>Extensive microbial diversity within the chicken gut microbiome revealed by metagenomics and culture.</title>
        <authorList>
            <person name="Gilroy R."/>
            <person name="Ravi A."/>
            <person name="Getino M."/>
            <person name="Pursley I."/>
            <person name="Horton D.L."/>
            <person name="Alikhan N.F."/>
            <person name="Baker D."/>
            <person name="Gharbi K."/>
            <person name="Hall N."/>
            <person name="Watson M."/>
            <person name="Adriaenssens E.M."/>
            <person name="Foster-Nyarko E."/>
            <person name="Jarju S."/>
            <person name="Secka A."/>
            <person name="Antonio M."/>
            <person name="Oren A."/>
            <person name="Chaudhuri R.R."/>
            <person name="La Ragione R."/>
            <person name="Hildebrand F."/>
            <person name="Pallen M.J."/>
        </authorList>
    </citation>
    <scope>NUCLEOTIDE SEQUENCE</scope>
    <source>
        <strain evidence="2">CHK191-8634</strain>
    </source>
</reference>
<sequence length="146" mass="16484">MSKDDCGLWVNVLSHKLKKRMNAMLIDFGITGVQGRVLSFIIESSKNGPVYQRDVERAFEFSRSTTTGILQLLEKSDVIVRESVPEDARLKKLVPTAKARQIDVRVQERIRDNEALMTRGLSPGQIQLFLETARQMSANLDQEPAP</sequence>
<comment type="caution">
    <text evidence="2">The sequence shown here is derived from an EMBL/GenBank/DDBJ whole genome shotgun (WGS) entry which is preliminary data.</text>
</comment>
<dbReference type="PROSITE" id="PS50995">
    <property type="entry name" value="HTH_MARR_2"/>
    <property type="match status" value="1"/>
</dbReference>
<dbReference type="SUPFAM" id="SSF46785">
    <property type="entry name" value="Winged helix' DNA-binding domain"/>
    <property type="match status" value="1"/>
</dbReference>
<dbReference type="Gene3D" id="1.10.10.10">
    <property type="entry name" value="Winged helix-like DNA-binding domain superfamily/Winged helix DNA-binding domain"/>
    <property type="match status" value="1"/>
</dbReference>
<dbReference type="SMART" id="SM00347">
    <property type="entry name" value="HTH_MARR"/>
    <property type="match status" value="1"/>
</dbReference>
<evidence type="ECO:0000313" key="2">
    <source>
        <dbReference type="EMBL" id="HIU42858.1"/>
    </source>
</evidence>
<dbReference type="InterPro" id="IPR039422">
    <property type="entry name" value="MarR/SlyA-like"/>
</dbReference>
<evidence type="ECO:0000313" key="3">
    <source>
        <dbReference type="Proteomes" id="UP000824073"/>
    </source>
</evidence>
<dbReference type="PANTHER" id="PTHR33164:SF43">
    <property type="entry name" value="HTH-TYPE TRANSCRIPTIONAL REPRESSOR YETL"/>
    <property type="match status" value="1"/>
</dbReference>
<name>A0A9D1IT39_9CLOT</name>
<gene>
    <name evidence="2" type="ORF">IAB67_00995</name>
</gene>
<accession>A0A9D1IT39</accession>
<dbReference type="GO" id="GO:0003700">
    <property type="term" value="F:DNA-binding transcription factor activity"/>
    <property type="evidence" value="ECO:0007669"/>
    <property type="project" value="InterPro"/>
</dbReference>
<dbReference type="EMBL" id="DVMR01000011">
    <property type="protein sequence ID" value="HIU42858.1"/>
    <property type="molecule type" value="Genomic_DNA"/>
</dbReference>
<reference evidence="2" key="1">
    <citation type="submission" date="2020-10" db="EMBL/GenBank/DDBJ databases">
        <authorList>
            <person name="Gilroy R."/>
        </authorList>
    </citation>
    <scope>NUCLEOTIDE SEQUENCE</scope>
    <source>
        <strain evidence="2">CHK191-8634</strain>
    </source>
</reference>
<organism evidence="2 3">
    <name type="scientific">Candidatus Ventrousia excrementavium</name>
    <dbReference type="NCBI Taxonomy" id="2840961"/>
    <lineage>
        <taxon>Bacteria</taxon>
        <taxon>Bacillati</taxon>
        <taxon>Bacillota</taxon>
        <taxon>Clostridia</taxon>
        <taxon>Eubacteriales</taxon>
        <taxon>Clostridiaceae</taxon>
        <taxon>Clostridiaceae incertae sedis</taxon>
        <taxon>Candidatus Ventrousia</taxon>
    </lineage>
</organism>
<dbReference type="GO" id="GO:0006950">
    <property type="term" value="P:response to stress"/>
    <property type="evidence" value="ECO:0007669"/>
    <property type="project" value="TreeGrafter"/>
</dbReference>
<dbReference type="InterPro" id="IPR036390">
    <property type="entry name" value="WH_DNA-bd_sf"/>
</dbReference>
<dbReference type="AlphaFoldDB" id="A0A9D1IT39"/>
<proteinExistence type="predicted"/>
<dbReference type="InterPro" id="IPR036388">
    <property type="entry name" value="WH-like_DNA-bd_sf"/>
</dbReference>
<feature type="domain" description="HTH marR-type" evidence="1">
    <location>
        <begin position="1"/>
        <end position="138"/>
    </location>
</feature>